<organism evidence="13 14">
    <name type="scientific">Tunturiibacter lichenicola</name>
    <dbReference type="NCBI Taxonomy" id="2051959"/>
    <lineage>
        <taxon>Bacteria</taxon>
        <taxon>Pseudomonadati</taxon>
        <taxon>Acidobacteriota</taxon>
        <taxon>Terriglobia</taxon>
        <taxon>Terriglobales</taxon>
        <taxon>Acidobacteriaceae</taxon>
        <taxon>Tunturiibacter</taxon>
    </lineage>
</organism>
<feature type="active site" description="Nucleophile" evidence="6">
    <location>
        <position position="260"/>
    </location>
</feature>
<dbReference type="PRINTS" id="PR00742">
    <property type="entry name" value="GLHYDRLASE35"/>
</dbReference>
<feature type="domain" description="Beta-galactosidase 1-like first all-beta" evidence="11">
    <location>
        <begin position="394"/>
        <end position="505"/>
    </location>
</feature>
<evidence type="ECO:0000256" key="3">
    <source>
        <dbReference type="ARBA" id="ARBA00022801"/>
    </source>
</evidence>
<evidence type="ECO:0000259" key="10">
    <source>
        <dbReference type="Pfam" id="PF01301"/>
    </source>
</evidence>
<dbReference type="PROSITE" id="PS01182">
    <property type="entry name" value="GLYCOSYL_HYDROL_F35"/>
    <property type="match status" value="1"/>
</dbReference>
<proteinExistence type="inferred from homology"/>
<evidence type="ECO:0000259" key="11">
    <source>
        <dbReference type="Pfam" id="PF21317"/>
    </source>
</evidence>
<dbReference type="Gene3D" id="2.60.120.260">
    <property type="entry name" value="Galactose-binding domain-like"/>
    <property type="match status" value="2"/>
</dbReference>
<keyword evidence="4" id="KW-0325">Glycoprotein</keyword>
<evidence type="ECO:0000256" key="6">
    <source>
        <dbReference type="PIRSR" id="PIRSR006336-1"/>
    </source>
</evidence>
<protein>
    <recommendedName>
        <fullName evidence="7">Beta-galactosidase</fullName>
        <ecNumber evidence="7">3.2.1.23</ecNumber>
    </recommendedName>
</protein>
<dbReference type="Gene3D" id="3.20.20.80">
    <property type="entry name" value="Glycosidases"/>
    <property type="match status" value="1"/>
</dbReference>
<evidence type="ECO:0000259" key="12">
    <source>
        <dbReference type="Pfam" id="PF21467"/>
    </source>
</evidence>
<keyword evidence="2 9" id="KW-0732">Signal</keyword>
<dbReference type="InterPro" id="IPR019801">
    <property type="entry name" value="Glyco_hydro_35_CS"/>
</dbReference>
<dbReference type="InterPro" id="IPR026283">
    <property type="entry name" value="B-gal_1-like"/>
</dbReference>
<feature type="signal peptide" evidence="9">
    <location>
        <begin position="1"/>
        <end position="19"/>
    </location>
</feature>
<dbReference type="InterPro" id="IPR048912">
    <property type="entry name" value="BetaGal1-like_ABD1"/>
</dbReference>
<dbReference type="AlphaFoldDB" id="A0A852VQY0"/>
<sequence>MRLTMALLLAGFLSINTLAQPGKTNRFAVQGDHFVLDGKPFVVISGEMHYPRIPRAYWRQRFRMAKAMGLNTITTYVFWNVHEPKPGVYDFSGNNDVAEFVREAQQEGLYVILRPGPYVCAEWEFGGYPSWLLKDHETRVRTSDPKFMAPTARWIARLGKELAPLQVGNGGPIILTQVENEYGSFGSDHAYMEQIHKLLVDAGFTQSQLYTADGPEQVPNGSLPELPVGINFGGEEDGAAERAFAKLKEVRPNGPFINSEYWAGWFDHWGADHANTHADKQADNLQWMLAHGYSVSFYMFHGGTSFGWMNGSNGDQKGSYEPDVTSYDYDAALDEGGRPTPKYFVFRDLIAKSTGITASPVPEVAPAIRTPEARFVESASLWENLPTPIRSDHPLSMEDVDQAYGYILYRTTLQSADQGELVLDELHSYAQVYLDGKLLGTLDRRLKQDRLTLPATADKARLDILVENTGRINFGKAIGGERAGITKQVTLGGKELTGWEIYPLPMNNTASLKFSKQPCEGACFYRASFELSTLGDTFLDTSQLTKGQLWLNGHALGRICTIGPQKTLYAPAPWMVTGNNEVIVFDLQGKMGAAVRGLDKPVLGAPPTKESPVAR</sequence>
<dbReference type="Proteomes" id="UP000564385">
    <property type="component" value="Unassembled WGS sequence"/>
</dbReference>
<dbReference type="Pfam" id="PF21317">
    <property type="entry name" value="BetaGal_ABD_1"/>
    <property type="match status" value="1"/>
</dbReference>
<evidence type="ECO:0000256" key="7">
    <source>
        <dbReference type="RuleBase" id="RU000675"/>
    </source>
</evidence>
<dbReference type="EC" id="3.2.1.23" evidence="7"/>
<name>A0A852VQY0_9BACT</name>
<dbReference type="EMBL" id="JACCCU010000003">
    <property type="protein sequence ID" value="NYF91966.1"/>
    <property type="molecule type" value="Genomic_DNA"/>
</dbReference>
<dbReference type="InterPro" id="IPR031330">
    <property type="entry name" value="Gly_Hdrlase_35_cat"/>
</dbReference>
<dbReference type="Pfam" id="PF01301">
    <property type="entry name" value="Glyco_hydro_35"/>
    <property type="match status" value="1"/>
</dbReference>
<comment type="catalytic activity">
    <reaction evidence="7">
        <text>Hydrolysis of terminal non-reducing beta-D-galactose residues in beta-D-galactosides.</text>
        <dbReference type="EC" id="3.2.1.23"/>
    </reaction>
</comment>
<dbReference type="FunFam" id="3.20.20.80:FF:000017">
    <property type="entry name" value="Beta-galactosidase"/>
    <property type="match status" value="1"/>
</dbReference>
<feature type="domain" description="Glycoside hydrolase 35 catalytic" evidence="10">
    <location>
        <begin position="34"/>
        <end position="351"/>
    </location>
</feature>
<keyword evidence="3 7" id="KW-0378">Hydrolase</keyword>
<accession>A0A852VQY0</accession>
<dbReference type="FunFam" id="2.60.120.260:FF:000049">
    <property type="entry name" value="Beta-galactosidase"/>
    <property type="match status" value="1"/>
</dbReference>
<dbReference type="GO" id="GO:0004565">
    <property type="term" value="F:beta-galactosidase activity"/>
    <property type="evidence" value="ECO:0007669"/>
    <property type="project" value="UniProtKB-EC"/>
</dbReference>
<keyword evidence="5 7" id="KW-0326">Glycosidase</keyword>
<dbReference type="PANTHER" id="PTHR23421">
    <property type="entry name" value="BETA-GALACTOSIDASE RELATED"/>
    <property type="match status" value="1"/>
</dbReference>
<comment type="caution">
    <text evidence="13">The sequence shown here is derived from an EMBL/GenBank/DDBJ whole genome shotgun (WGS) entry which is preliminary data.</text>
</comment>
<comment type="similarity">
    <text evidence="1 8">Belongs to the glycosyl hydrolase 35 family.</text>
</comment>
<dbReference type="Pfam" id="PF21467">
    <property type="entry name" value="BetaGal_gal-bd"/>
    <property type="match status" value="1"/>
</dbReference>
<dbReference type="SUPFAM" id="SSF51445">
    <property type="entry name" value="(Trans)glycosidases"/>
    <property type="match status" value="1"/>
</dbReference>
<dbReference type="InterPro" id="IPR048913">
    <property type="entry name" value="BetaGal_gal-bd"/>
</dbReference>
<dbReference type="SUPFAM" id="SSF49785">
    <property type="entry name" value="Galactose-binding domain-like"/>
    <property type="match status" value="1"/>
</dbReference>
<gene>
    <name evidence="13" type="ORF">HDF08_004085</name>
</gene>
<feature type="domain" description="Beta-galactosidase galactose-binding" evidence="12">
    <location>
        <begin position="523"/>
        <end position="580"/>
    </location>
</feature>
<evidence type="ECO:0000256" key="2">
    <source>
        <dbReference type="ARBA" id="ARBA00022729"/>
    </source>
</evidence>
<dbReference type="InterPro" id="IPR008979">
    <property type="entry name" value="Galactose-bd-like_sf"/>
</dbReference>
<evidence type="ECO:0000313" key="13">
    <source>
        <dbReference type="EMBL" id="NYF91966.1"/>
    </source>
</evidence>
<evidence type="ECO:0000256" key="4">
    <source>
        <dbReference type="ARBA" id="ARBA00023180"/>
    </source>
</evidence>
<feature type="chain" id="PRO_5032485247" description="Beta-galactosidase" evidence="9">
    <location>
        <begin position="20"/>
        <end position="615"/>
    </location>
</feature>
<dbReference type="InterPro" id="IPR017853">
    <property type="entry name" value="GH"/>
</dbReference>
<dbReference type="PIRSF" id="PIRSF006336">
    <property type="entry name" value="B-gal"/>
    <property type="match status" value="1"/>
</dbReference>
<evidence type="ECO:0000256" key="8">
    <source>
        <dbReference type="RuleBase" id="RU003679"/>
    </source>
</evidence>
<feature type="active site" description="Proton donor" evidence="6">
    <location>
        <position position="181"/>
    </location>
</feature>
<evidence type="ECO:0000256" key="1">
    <source>
        <dbReference type="ARBA" id="ARBA00009809"/>
    </source>
</evidence>
<evidence type="ECO:0000313" key="14">
    <source>
        <dbReference type="Proteomes" id="UP000564385"/>
    </source>
</evidence>
<evidence type="ECO:0000256" key="5">
    <source>
        <dbReference type="ARBA" id="ARBA00023295"/>
    </source>
</evidence>
<dbReference type="InterPro" id="IPR001944">
    <property type="entry name" value="Glycoside_Hdrlase_35"/>
</dbReference>
<evidence type="ECO:0000256" key="9">
    <source>
        <dbReference type="SAM" id="SignalP"/>
    </source>
</evidence>
<reference evidence="13 14" key="1">
    <citation type="submission" date="2020-07" db="EMBL/GenBank/DDBJ databases">
        <title>Genomic Encyclopedia of Type Strains, Phase IV (KMG-V): Genome sequencing to study the core and pangenomes of soil and plant-associated prokaryotes.</title>
        <authorList>
            <person name="Whitman W."/>
        </authorList>
    </citation>
    <scope>NUCLEOTIDE SEQUENCE [LARGE SCALE GENOMIC DNA]</scope>
    <source>
        <strain evidence="13 14">M8UP22</strain>
    </source>
</reference>
<dbReference type="GO" id="GO:0005975">
    <property type="term" value="P:carbohydrate metabolic process"/>
    <property type="evidence" value="ECO:0007669"/>
    <property type="project" value="InterPro"/>
</dbReference>